<dbReference type="SUPFAM" id="SSF88723">
    <property type="entry name" value="PIN domain-like"/>
    <property type="match status" value="1"/>
</dbReference>
<comment type="caution">
    <text evidence="2">The sequence shown here is derived from an EMBL/GenBank/DDBJ whole genome shotgun (WGS) entry which is preliminary data.</text>
</comment>
<reference evidence="2" key="2">
    <citation type="submission" date="2021-08" db="EMBL/GenBank/DDBJ databases">
        <authorList>
            <person name="Tani A."/>
            <person name="Ola A."/>
            <person name="Ogura Y."/>
            <person name="Katsura K."/>
            <person name="Hayashi T."/>
        </authorList>
    </citation>
    <scope>NUCLEOTIDE SEQUENCE</scope>
    <source>
        <strain evidence="2">DSM 23674</strain>
    </source>
</reference>
<dbReference type="InterPro" id="IPR029060">
    <property type="entry name" value="PIN-like_dom_sf"/>
</dbReference>
<proteinExistence type="predicted"/>
<sequence length="129" mass="13254">MSKADFVLDASALLCILFEEPGAASVEAVLDRACISAVNYAEVVAKMVDRGQMAEDAIADLRELCIVVEPFDGLQAGTCGALRAATGTAGLSLGDRACLALAASTNAVAITADRASAKIQIGVRIEVVR</sequence>
<dbReference type="Gene3D" id="3.40.50.1010">
    <property type="entry name" value="5'-nuclease"/>
    <property type="match status" value="1"/>
</dbReference>
<name>A0ABQ4TLN5_9HYPH</name>
<dbReference type="Proteomes" id="UP001055101">
    <property type="component" value="Unassembled WGS sequence"/>
</dbReference>
<protein>
    <recommendedName>
        <fullName evidence="1">PIN domain-containing protein</fullName>
    </recommendedName>
</protein>
<organism evidence="2 3">
    <name type="scientific">Methylobacterium thuringiense</name>
    <dbReference type="NCBI Taxonomy" id="1003091"/>
    <lineage>
        <taxon>Bacteria</taxon>
        <taxon>Pseudomonadati</taxon>
        <taxon>Pseudomonadota</taxon>
        <taxon>Alphaproteobacteria</taxon>
        <taxon>Hyphomicrobiales</taxon>
        <taxon>Methylobacteriaceae</taxon>
        <taxon>Methylobacterium</taxon>
    </lineage>
</organism>
<gene>
    <name evidence="2" type="ORF">EKPJFOCH_2791</name>
</gene>
<dbReference type="RefSeq" id="WP_147814604.1">
    <property type="nucleotide sequence ID" value="NZ_BPRA01000012.1"/>
</dbReference>
<dbReference type="InterPro" id="IPR002716">
    <property type="entry name" value="PIN_dom"/>
</dbReference>
<accession>A0ABQ4TLN5</accession>
<dbReference type="EMBL" id="BPRA01000012">
    <property type="protein sequence ID" value="GJE56290.1"/>
    <property type="molecule type" value="Genomic_DNA"/>
</dbReference>
<dbReference type="Pfam" id="PF01850">
    <property type="entry name" value="PIN"/>
    <property type="match status" value="1"/>
</dbReference>
<feature type="domain" description="PIN" evidence="1">
    <location>
        <begin position="7"/>
        <end position="118"/>
    </location>
</feature>
<evidence type="ECO:0000313" key="3">
    <source>
        <dbReference type="Proteomes" id="UP001055101"/>
    </source>
</evidence>
<dbReference type="CDD" id="cd18682">
    <property type="entry name" value="PIN_VapC-like"/>
    <property type="match status" value="1"/>
</dbReference>
<evidence type="ECO:0000313" key="2">
    <source>
        <dbReference type="EMBL" id="GJE56290.1"/>
    </source>
</evidence>
<evidence type="ECO:0000259" key="1">
    <source>
        <dbReference type="Pfam" id="PF01850"/>
    </source>
</evidence>
<reference evidence="2" key="1">
    <citation type="journal article" date="2021" name="Front. Microbiol.">
        <title>Comprehensive Comparative Genomics and Phenotyping of Methylobacterium Species.</title>
        <authorList>
            <person name="Alessa O."/>
            <person name="Ogura Y."/>
            <person name="Fujitani Y."/>
            <person name="Takami H."/>
            <person name="Hayashi T."/>
            <person name="Sahin N."/>
            <person name="Tani A."/>
        </authorList>
    </citation>
    <scope>NUCLEOTIDE SEQUENCE</scope>
    <source>
        <strain evidence="2">DSM 23674</strain>
    </source>
</reference>
<keyword evidence="3" id="KW-1185">Reference proteome</keyword>